<gene>
    <name evidence="2" type="ORF">PCOR1329_LOCUS64511</name>
</gene>
<feature type="compositionally biased region" description="Low complexity" evidence="1">
    <location>
        <begin position="20"/>
        <end position="34"/>
    </location>
</feature>
<dbReference type="Proteomes" id="UP001189429">
    <property type="component" value="Unassembled WGS sequence"/>
</dbReference>
<feature type="compositionally biased region" description="Pro residues" evidence="1">
    <location>
        <begin position="91"/>
        <end position="101"/>
    </location>
</feature>
<comment type="caution">
    <text evidence="2">The sequence shown here is derived from an EMBL/GenBank/DDBJ whole genome shotgun (WGS) entry which is preliminary data.</text>
</comment>
<feature type="region of interest" description="Disordered" evidence="1">
    <location>
        <begin position="79"/>
        <end position="112"/>
    </location>
</feature>
<sequence length="400" mass="40900">MQELRNAPTFHAGLPTAGQPLSAPAPALPAAQQPPSAPAPREHLASAATFLVGAPATANAFSSEAERLEAMRMAATCPSLAAPGGSRGGGPPQPPPQPPALAPGCPGKAQELRPGRLVGVDTGTARSLFEPSMADDALGDPEEAKSRAREWQFQLRVEAKRIEMEVKRMRAEERRLRQRIAARAQRGHRQDVQMLAGALVQSRRVAARLESARSAMEACSLQIGGAVAAASAAGALRLSGDVVRGLSQFAATPESGEALRAVVADMERSAGAGVGLGAAAAAPVFRPAPEAASADEVQRVIDEINLDIQLAQQAAAPATVADLVRPSASAASTVLNMDSPAATTVGLPLSGVAPATRLPVHAAPAPRACLAGPQPASGPAYYTQPLHAGHRLVPAGLQPC</sequence>
<feature type="region of interest" description="Disordered" evidence="1">
    <location>
        <begin position="1"/>
        <end position="42"/>
    </location>
</feature>
<keyword evidence="3" id="KW-1185">Reference proteome</keyword>
<reference evidence="2" key="1">
    <citation type="submission" date="2023-10" db="EMBL/GenBank/DDBJ databases">
        <authorList>
            <person name="Chen Y."/>
            <person name="Shah S."/>
            <person name="Dougan E. K."/>
            <person name="Thang M."/>
            <person name="Chan C."/>
        </authorList>
    </citation>
    <scope>NUCLEOTIDE SEQUENCE [LARGE SCALE GENOMIC DNA]</scope>
</reference>
<protein>
    <recommendedName>
        <fullName evidence="4">Charged multivesicular body protein 3</fullName>
    </recommendedName>
</protein>
<name>A0ABN9W6M5_9DINO</name>
<evidence type="ECO:0008006" key="4">
    <source>
        <dbReference type="Google" id="ProtNLM"/>
    </source>
</evidence>
<evidence type="ECO:0000313" key="2">
    <source>
        <dbReference type="EMBL" id="CAK0881789.1"/>
    </source>
</evidence>
<dbReference type="Gene3D" id="6.10.140.1230">
    <property type="match status" value="1"/>
</dbReference>
<evidence type="ECO:0000313" key="3">
    <source>
        <dbReference type="Proteomes" id="UP001189429"/>
    </source>
</evidence>
<accession>A0ABN9W6M5</accession>
<dbReference type="EMBL" id="CAUYUJ010018227">
    <property type="protein sequence ID" value="CAK0881789.1"/>
    <property type="molecule type" value="Genomic_DNA"/>
</dbReference>
<evidence type="ECO:0000256" key="1">
    <source>
        <dbReference type="SAM" id="MobiDB-lite"/>
    </source>
</evidence>
<proteinExistence type="predicted"/>
<organism evidence="2 3">
    <name type="scientific">Prorocentrum cordatum</name>
    <dbReference type="NCBI Taxonomy" id="2364126"/>
    <lineage>
        <taxon>Eukaryota</taxon>
        <taxon>Sar</taxon>
        <taxon>Alveolata</taxon>
        <taxon>Dinophyceae</taxon>
        <taxon>Prorocentrales</taxon>
        <taxon>Prorocentraceae</taxon>
        <taxon>Prorocentrum</taxon>
    </lineage>
</organism>